<protein>
    <submittedName>
        <fullName evidence="3">Type IV pilin</fullName>
    </submittedName>
</protein>
<feature type="transmembrane region" description="Helical" evidence="1">
    <location>
        <begin position="16"/>
        <end position="41"/>
    </location>
</feature>
<dbReference type="RefSeq" id="WP_015763796.1">
    <property type="nucleotide sequence ID" value="NZ_CP039375.1"/>
</dbReference>
<keyword evidence="1" id="KW-1133">Transmembrane helix</keyword>
<dbReference type="OMA" id="NWSEDGG"/>
<dbReference type="Pfam" id="PF07790">
    <property type="entry name" value="Pilin_N"/>
    <property type="match status" value="1"/>
</dbReference>
<keyword evidence="1" id="KW-0812">Transmembrane</keyword>
<name>A0A4D6K856_9EURY</name>
<gene>
    <name evidence="3" type="ORF">E5139_01520</name>
</gene>
<feature type="domain" description="Archaeal Type IV pilin N-terminal" evidence="2">
    <location>
        <begin position="25"/>
        <end position="82"/>
    </location>
</feature>
<dbReference type="Proteomes" id="UP000297053">
    <property type="component" value="Chromosome"/>
</dbReference>
<dbReference type="AlphaFoldDB" id="A0A4D6K856"/>
<dbReference type="InterPro" id="IPR012859">
    <property type="entry name" value="Pilin_N_archaeal"/>
</dbReference>
<evidence type="ECO:0000313" key="4">
    <source>
        <dbReference type="Proteomes" id="UP000297053"/>
    </source>
</evidence>
<reference evidence="3 4" key="2">
    <citation type="submission" date="2019-04" db="EMBL/GenBank/DDBJ databases">
        <authorList>
            <person name="Yang S."/>
            <person name="Wei W."/>
        </authorList>
    </citation>
    <scope>NUCLEOTIDE SEQUENCE [LARGE SCALE GENOMIC DNA]</scope>
    <source>
        <strain evidence="4">ZP60</strain>
    </source>
</reference>
<dbReference type="KEGG" id="halz:E5139_01520"/>
<dbReference type="GeneID" id="42177575"/>
<evidence type="ECO:0000313" key="3">
    <source>
        <dbReference type="EMBL" id="QCD64378.1"/>
    </source>
</evidence>
<sequence length="164" mass="16430">MEVSDYVRAAFGVERVAVWLAAGVAVAVVVLAVGASGAGIVDPPTASFDGSYDADTHTVTITHAGGDTVSTARLALVVTGESGTNVATVNWSEDGGEKLAPGGTLSLDDPTVDADGDGDYFDADRTVGFPLTAGVTVEVRWTGRPLGGAGAQTVTLDTYAVGAN</sequence>
<keyword evidence="1" id="KW-0472">Membrane</keyword>
<evidence type="ECO:0000256" key="1">
    <source>
        <dbReference type="SAM" id="Phobius"/>
    </source>
</evidence>
<accession>A0A4D6K856</accession>
<evidence type="ECO:0000259" key="2">
    <source>
        <dbReference type="Pfam" id="PF07790"/>
    </source>
</evidence>
<dbReference type="EMBL" id="CP039375">
    <property type="protein sequence ID" value="QCD64378.1"/>
    <property type="molecule type" value="Genomic_DNA"/>
</dbReference>
<organism evidence="3 4">
    <name type="scientific">Halomicrobium mukohataei</name>
    <dbReference type="NCBI Taxonomy" id="57705"/>
    <lineage>
        <taxon>Archaea</taxon>
        <taxon>Methanobacteriati</taxon>
        <taxon>Methanobacteriota</taxon>
        <taxon>Stenosarchaea group</taxon>
        <taxon>Halobacteria</taxon>
        <taxon>Halobacteriales</taxon>
        <taxon>Haloarculaceae</taxon>
        <taxon>Halomicrobium</taxon>
    </lineage>
</organism>
<proteinExistence type="predicted"/>
<reference evidence="3 4" key="1">
    <citation type="submission" date="2019-04" db="EMBL/GenBank/DDBJ databases">
        <title>Complete genome sequence of Arthrobacter sp. ZXY-2 associated with effective atrazine degradation and salt adaptation.</title>
        <authorList>
            <person name="Zhao X."/>
        </authorList>
    </citation>
    <scope>NUCLEOTIDE SEQUENCE [LARGE SCALE GENOMIC DNA]</scope>
    <source>
        <strain evidence="4">ZP60</strain>
    </source>
</reference>